<sequence>MKRILVIALIISIIWGIRNCSGKVTLGPGVMVNDVPVQEEIKSPISFNHLGFKITKVANFKIKAKVLAREDYYFDRGADLAPVDLALGWGRMSDESILEQINITQSGRFYRWRVKSFPIPRREIETHSANMHLIPADKYVQYLIDDIREGEIIELTGSLVNVQSKEGWYWNSSLTRNDTGNGACELIWVESLSVLK</sequence>
<protein>
    <submittedName>
        <fullName evidence="1">Uncharacterized protein</fullName>
    </submittedName>
</protein>
<dbReference type="OrthoDB" id="6706661at2"/>
<keyword evidence="2" id="KW-1185">Reference proteome</keyword>
<accession>A0A2K9AV10</accession>
<name>A0A2K9AV10_9GAMM</name>
<gene>
    <name evidence="1" type="ORF">CW740_00255</name>
</gene>
<evidence type="ECO:0000313" key="1">
    <source>
        <dbReference type="EMBL" id="AUD77749.1"/>
    </source>
</evidence>
<dbReference type="EMBL" id="CP025120">
    <property type="protein sequence ID" value="AUD77749.1"/>
    <property type="molecule type" value="Genomic_DNA"/>
</dbReference>
<dbReference type="Proteomes" id="UP000232693">
    <property type="component" value="Chromosome"/>
</dbReference>
<reference evidence="1 2" key="1">
    <citation type="submission" date="2017-12" db="EMBL/GenBank/DDBJ databases">
        <title>Kangiella profundi FT102 completed genome.</title>
        <authorList>
            <person name="Xu J."/>
            <person name="Wang J."/>
            <person name="Lu Y."/>
        </authorList>
    </citation>
    <scope>NUCLEOTIDE SEQUENCE [LARGE SCALE GENOMIC DNA]</scope>
    <source>
        <strain evidence="1 2">FT102</strain>
    </source>
</reference>
<proteinExistence type="predicted"/>
<dbReference type="RefSeq" id="WP_106645673.1">
    <property type="nucleotide sequence ID" value="NZ_BMGO01000001.1"/>
</dbReference>
<dbReference type="KEGG" id="kpd:CW740_00255"/>
<dbReference type="AlphaFoldDB" id="A0A2K9AV10"/>
<evidence type="ECO:0000313" key="2">
    <source>
        <dbReference type="Proteomes" id="UP000232693"/>
    </source>
</evidence>
<organism evidence="1 2">
    <name type="scientific">Kangiella profundi</name>
    <dbReference type="NCBI Taxonomy" id="1561924"/>
    <lineage>
        <taxon>Bacteria</taxon>
        <taxon>Pseudomonadati</taxon>
        <taxon>Pseudomonadota</taxon>
        <taxon>Gammaproteobacteria</taxon>
        <taxon>Kangiellales</taxon>
        <taxon>Kangiellaceae</taxon>
        <taxon>Kangiella</taxon>
    </lineage>
</organism>